<evidence type="ECO:0000256" key="5">
    <source>
        <dbReference type="ARBA" id="ARBA00022989"/>
    </source>
</evidence>
<evidence type="ECO:0000256" key="2">
    <source>
        <dbReference type="ARBA" id="ARBA00006771"/>
    </source>
</evidence>
<dbReference type="AlphaFoldDB" id="A0AAJ7BFK8"/>
<dbReference type="GeneID" id="107262770"/>
<keyword evidence="4 8" id="KW-0999">Mitochondrion inner membrane</keyword>
<evidence type="ECO:0000313" key="9">
    <source>
        <dbReference type="Proteomes" id="UP000694920"/>
    </source>
</evidence>
<dbReference type="Proteomes" id="UP000694920">
    <property type="component" value="Unplaced"/>
</dbReference>
<sequence>MKKTTKCIAQTINLSKPKTCVRPRQVQKLVSGVVKEPCPTPGHGKTSYRVSRPVSIRICSRRDLERTCPPTVCDCPQKGPPETRLQKFGKLVQTLLKSAVAAGLVYWTSAEGVWGDSKDTENLYYRMMATVAPAISDMPDVDNIKLPQVGNFKYCIYNAYNRAVLGLMGILVGVPMTIQDKVSGILFPCDPLEELEDRSRKHRKADNAQAKKP</sequence>
<name>A0AAJ7BFK8_CEPCN</name>
<proteinExistence type="inferred from homology"/>
<keyword evidence="7" id="KW-0472">Membrane</keyword>
<protein>
    <recommendedName>
        <fullName evidence="8">MICOS complex subunit MIC13</fullName>
    </recommendedName>
</protein>
<dbReference type="GO" id="GO:0044284">
    <property type="term" value="C:mitochondrial crista junction"/>
    <property type="evidence" value="ECO:0007669"/>
    <property type="project" value="TreeGrafter"/>
</dbReference>
<dbReference type="KEGG" id="ccin:107262770"/>
<evidence type="ECO:0000256" key="3">
    <source>
        <dbReference type="ARBA" id="ARBA00022692"/>
    </source>
</evidence>
<accession>A0AAJ7BFK8</accession>
<dbReference type="InterPro" id="IPR026769">
    <property type="entry name" value="Mic13"/>
</dbReference>
<evidence type="ECO:0000256" key="4">
    <source>
        <dbReference type="ARBA" id="ARBA00022792"/>
    </source>
</evidence>
<keyword evidence="5" id="KW-1133">Transmembrane helix</keyword>
<dbReference type="GO" id="GO:0042407">
    <property type="term" value="P:cristae formation"/>
    <property type="evidence" value="ECO:0007669"/>
    <property type="project" value="TreeGrafter"/>
</dbReference>
<comment type="similarity">
    <text evidence="2 8">Belongs to the MICOS complex subunit Mic13 family.</text>
</comment>
<keyword evidence="9" id="KW-1185">Reference proteome</keyword>
<comment type="subcellular location">
    <subcellularLocation>
        <location evidence="1 8">Mitochondrion inner membrane</location>
        <topology evidence="1 8">Single-pass membrane protein</topology>
    </subcellularLocation>
</comment>
<evidence type="ECO:0000256" key="7">
    <source>
        <dbReference type="ARBA" id="ARBA00023136"/>
    </source>
</evidence>
<evidence type="ECO:0000256" key="1">
    <source>
        <dbReference type="ARBA" id="ARBA00004434"/>
    </source>
</evidence>
<dbReference type="PANTHER" id="PTHR31816:SF3">
    <property type="entry name" value="MICOS COMPLEX SUBUNIT MIC13"/>
    <property type="match status" value="1"/>
</dbReference>
<evidence type="ECO:0000313" key="10">
    <source>
        <dbReference type="RefSeq" id="XP_015584791.1"/>
    </source>
</evidence>
<gene>
    <name evidence="10" type="primary">LOC107262770</name>
</gene>
<dbReference type="RefSeq" id="XP_015584791.1">
    <property type="nucleotide sequence ID" value="XM_015729305.2"/>
</dbReference>
<organism evidence="9 10">
    <name type="scientific">Cephus cinctus</name>
    <name type="common">Wheat stem sawfly</name>
    <dbReference type="NCBI Taxonomy" id="211228"/>
    <lineage>
        <taxon>Eukaryota</taxon>
        <taxon>Metazoa</taxon>
        <taxon>Ecdysozoa</taxon>
        <taxon>Arthropoda</taxon>
        <taxon>Hexapoda</taxon>
        <taxon>Insecta</taxon>
        <taxon>Pterygota</taxon>
        <taxon>Neoptera</taxon>
        <taxon>Endopterygota</taxon>
        <taxon>Hymenoptera</taxon>
        <taxon>Cephoidea</taxon>
        <taxon>Cephidae</taxon>
        <taxon>Cephus</taxon>
    </lineage>
</organism>
<dbReference type="Pfam" id="PF15884">
    <property type="entry name" value="QIL1"/>
    <property type="match status" value="1"/>
</dbReference>
<evidence type="ECO:0000256" key="6">
    <source>
        <dbReference type="ARBA" id="ARBA00023128"/>
    </source>
</evidence>
<keyword evidence="3" id="KW-0812">Transmembrane</keyword>
<keyword evidence="6 8" id="KW-0496">Mitochondrion</keyword>
<dbReference type="PANTHER" id="PTHR31816">
    <property type="entry name" value="MICOS COMPLEX SUBUNIT MIC13"/>
    <property type="match status" value="1"/>
</dbReference>
<reference evidence="10" key="1">
    <citation type="submission" date="2025-08" db="UniProtKB">
        <authorList>
            <consortium name="RefSeq"/>
        </authorList>
    </citation>
    <scope>IDENTIFICATION</scope>
</reference>
<comment type="subunit">
    <text evidence="8">Component of the mitochondrial contact site and cristae organizing system (MICOS) complex.</text>
</comment>
<evidence type="ECO:0000256" key="8">
    <source>
        <dbReference type="RuleBase" id="RU363009"/>
    </source>
</evidence>
<dbReference type="GO" id="GO:0061617">
    <property type="term" value="C:MICOS complex"/>
    <property type="evidence" value="ECO:0007669"/>
    <property type="project" value="UniProtKB-UniRule"/>
</dbReference>
<comment type="function">
    <text evidence="8">Component of the MICOS complex, a large protein complex of the mitochondrial inner membrane that plays crucial roles in the maintenance of crista junctions, inner membrane architecture, and formation of contact sites to the outer membrane.</text>
</comment>